<reference evidence="8 9" key="1">
    <citation type="journal article" date="2017" name="Genome Biol. Evol.">
        <title>Phytophthora megakarya and P. palmivora, closely related causal agents of cacao black pod rot, underwent increases in genome sizes and gene numbers by different mechanisms.</title>
        <authorList>
            <person name="Ali S.S."/>
            <person name="Shao J."/>
            <person name="Lary D.J."/>
            <person name="Kronmiller B."/>
            <person name="Shen D."/>
            <person name="Strem M.D."/>
            <person name="Amoako-Attah I."/>
            <person name="Akrofi A.Y."/>
            <person name="Begoude B.A."/>
            <person name="Ten Hoopen G.M."/>
            <person name="Coulibaly K."/>
            <person name="Kebe B.I."/>
            <person name="Melnick R.L."/>
            <person name="Guiltinan M.J."/>
            <person name="Tyler B.M."/>
            <person name="Meinhardt L.W."/>
            <person name="Bailey B.A."/>
        </authorList>
    </citation>
    <scope>NUCLEOTIDE SEQUENCE [LARGE SCALE GENOMIC DNA]</scope>
    <source>
        <strain evidence="9">sbr112.9</strain>
    </source>
</reference>
<evidence type="ECO:0000256" key="4">
    <source>
        <dbReference type="ARBA" id="ARBA00022759"/>
    </source>
</evidence>
<evidence type="ECO:0000256" key="6">
    <source>
        <dbReference type="ARBA" id="ARBA00022918"/>
    </source>
</evidence>
<dbReference type="GO" id="GO:0003964">
    <property type="term" value="F:RNA-directed DNA polymerase activity"/>
    <property type="evidence" value="ECO:0007669"/>
    <property type="project" value="UniProtKB-KW"/>
</dbReference>
<evidence type="ECO:0000313" key="8">
    <source>
        <dbReference type="EMBL" id="POM67195.1"/>
    </source>
</evidence>
<dbReference type="InterPro" id="IPR050951">
    <property type="entry name" value="Retrovirus_Pol_polyprotein"/>
</dbReference>
<dbReference type="Pfam" id="PF17917">
    <property type="entry name" value="RT_RNaseH"/>
    <property type="match status" value="1"/>
</dbReference>
<dbReference type="InterPro" id="IPR043502">
    <property type="entry name" value="DNA/RNA_pol_sf"/>
</dbReference>
<dbReference type="PANTHER" id="PTHR37984:SF5">
    <property type="entry name" value="PROTEIN NYNRIN-LIKE"/>
    <property type="match status" value="1"/>
</dbReference>
<evidence type="ECO:0000259" key="7">
    <source>
        <dbReference type="Pfam" id="PF17917"/>
    </source>
</evidence>
<dbReference type="EMBL" id="NCKW01009462">
    <property type="protein sequence ID" value="POM67195.1"/>
    <property type="molecule type" value="Genomic_DNA"/>
</dbReference>
<comment type="caution">
    <text evidence="8">The sequence shown here is derived from an EMBL/GenBank/DDBJ whole genome shotgun (WGS) entry which is preliminary data.</text>
</comment>
<evidence type="ECO:0000313" key="9">
    <source>
        <dbReference type="Proteomes" id="UP000237271"/>
    </source>
</evidence>
<protein>
    <recommendedName>
        <fullName evidence="7">Reverse transcriptase RNase H-like domain-containing protein</fullName>
    </recommendedName>
</protein>
<organism evidence="8 9">
    <name type="scientific">Phytophthora palmivora</name>
    <dbReference type="NCBI Taxonomy" id="4796"/>
    <lineage>
        <taxon>Eukaryota</taxon>
        <taxon>Sar</taxon>
        <taxon>Stramenopiles</taxon>
        <taxon>Oomycota</taxon>
        <taxon>Peronosporomycetes</taxon>
        <taxon>Peronosporales</taxon>
        <taxon>Peronosporaceae</taxon>
        <taxon>Phytophthora</taxon>
    </lineage>
</organism>
<dbReference type="AlphaFoldDB" id="A0A2P4XNP9"/>
<dbReference type="GO" id="GO:0004519">
    <property type="term" value="F:endonuclease activity"/>
    <property type="evidence" value="ECO:0007669"/>
    <property type="project" value="UniProtKB-KW"/>
</dbReference>
<keyword evidence="5" id="KW-0378">Hydrolase</keyword>
<evidence type="ECO:0000256" key="5">
    <source>
        <dbReference type="ARBA" id="ARBA00022801"/>
    </source>
</evidence>
<dbReference type="CDD" id="cd09274">
    <property type="entry name" value="RNase_HI_RT_Ty3"/>
    <property type="match status" value="1"/>
</dbReference>
<dbReference type="InterPro" id="IPR041373">
    <property type="entry name" value="RT_RNaseH"/>
</dbReference>
<keyword evidence="1" id="KW-0808">Transferase</keyword>
<keyword evidence="9" id="KW-1185">Reference proteome</keyword>
<feature type="domain" description="Reverse transcriptase RNase H-like" evidence="7">
    <location>
        <begin position="25"/>
        <end position="106"/>
    </location>
</feature>
<dbReference type="PANTHER" id="PTHR37984">
    <property type="entry name" value="PROTEIN CBG26694"/>
    <property type="match status" value="1"/>
</dbReference>
<evidence type="ECO:0000256" key="1">
    <source>
        <dbReference type="ARBA" id="ARBA00022679"/>
    </source>
</evidence>
<dbReference type="OrthoDB" id="115607at2759"/>
<keyword evidence="2" id="KW-0548">Nucleotidyltransferase</keyword>
<accession>A0A2P4XNP9</accession>
<evidence type="ECO:0000256" key="2">
    <source>
        <dbReference type="ARBA" id="ARBA00022695"/>
    </source>
</evidence>
<gene>
    <name evidence="8" type="ORF">PHPALM_16839</name>
</gene>
<evidence type="ECO:0000256" key="3">
    <source>
        <dbReference type="ARBA" id="ARBA00022722"/>
    </source>
</evidence>
<proteinExistence type="predicted"/>
<name>A0A2P4XNP9_9STRA</name>
<keyword evidence="4" id="KW-0255">Endonuclease</keyword>
<keyword evidence="3" id="KW-0540">Nuclease</keyword>
<dbReference type="SUPFAM" id="SSF56672">
    <property type="entry name" value="DNA/RNA polymerases"/>
    <property type="match status" value="1"/>
</dbReference>
<dbReference type="Proteomes" id="UP000237271">
    <property type="component" value="Unassembled WGS sequence"/>
</dbReference>
<dbReference type="GO" id="GO:0016787">
    <property type="term" value="F:hydrolase activity"/>
    <property type="evidence" value="ECO:0007669"/>
    <property type="project" value="UniProtKB-KW"/>
</dbReference>
<sequence>MLNAVQLKNFKDPKRRLSDTPLHFQVDNGTERPTAYTSRKMKSAELKYPTQQQELLAIVNASAAFRVYCLDRPGTVETDHKSLEGSFQQKMANRRIARWYDFLAKYQPVSAYLPGTKNGYTKDKVIRETRHAIKKREEPNGTCRVIAKQYKTYFEEKKSTDEIPRIVGPIIVALKHRIIAEVRDSNYGGHTDTNRTYLKLQED</sequence>
<keyword evidence="6" id="KW-0695">RNA-directed DNA polymerase</keyword>